<keyword evidence="6" id="KW-1185">Reference proteome</keyword>
<dbReference type="OrthoDB" id="2108802at2759"/>
<dbReference type="Gene3D" id="3.20.20.70">
    <property type="entry name" value="Aldolase class I"/>
    <property type="match status" value="1"/>
</dbReference>
<comment type="catalytic activity">
    <reaction evidence="1">
        <text>Hydrolysis of terminal, non-reducing alpha-D-galactose residues in alpha-D-galactosides, including galactose oligosaccharides, galactomannans and galactolipids.</text>
        <dbReference type="EC" id="3.2.1.22"/>
    </reaction>
</comment>
<evidence type="ECO:0000313" key="5">
    <source>
        <dbReference type="EMBL" id="KAF2677034.1"/>
    </source>
</evidence>
<evidence type="ECO:0000259" key="4">
    <source>
        <dbReference type="Pfam" id="PF03537"/>
    </source>
</evidence>
<feature type="domain" description="Glycoside-hydrolase family GH114 TIM-barrel" evidence="4">
    <location>
        <begin position="76"/>
        <end position="319"/>
    </location>
</feature>
<dbReference type="InterPro" id="IPR017853">
    <property type="entry name" value="GH"/>
</dbReference>
<reference evidence="5" key="1">
    <citation type="journal article" date="2020" name="Stud. Mycol.">
        <title>101 Dothideomycetes genomes: a test case for predicting lifestyles and emergence of pathogens.</title>
        <authorList>
            <person name="Haridas S."/>
            <person name="Albert R."/>
            <person name="Binder M."/>
            <person name="Bloem J."/>
            <person name="Labutti K."/>
            <person name="Salamov A."/>
            <person name="Andreopoulos B."/>
            <person name="Baker S."/>
            <person name="Barry K."/>
            <person name="Bills G."/>
            <person name="Bluhm B."/>
            <person name="Cannon C."/>
            <person name="Castanera R."/>
            <person name="Culley D."/>
            <person name="Daum C."/>
            <person name="Ezra D."/>
            <person name="Gonzalez J."/>
            <person name="Henrissat B."/>
            <person name="Kuo A."/>
            <person name="Liang C."/>
            <person name="Lipzen A."/>
            <person name="Lutzoni F."/>
            <person name="Magnuson J."/>
            <person name="Mondo S."/>
            <person name="Nolan M."/>
            <person name="Ohm R."/>
            <person name="Pangilinan J."/>
            <person name="Park H.-J."/>
            <person name="Ramirez L."/>
            <person name="Alfaro M."/>
            <person name="Sun H."/>
            <person name="Tritt A."/>
            <person name="Yoshinaga Y."/>
            <person name="Zwiers L.-H."/>
            <person name="Turgeon B."/>
            <person name="Goodwin S."/>
            <person name="Spatafora J."/>
            <person name="Crous P."/>
            <person name="Grigoriev I."/>
        </authorList>
    </citation>
    <scope>NUCLEOTIDE SEQUENCE</scope>
    <source>
        <strain evidence="5">CBS 122367</strain>
    </source>
</reference>
<dbReference type="GO" id="GO:0004557">
    <property type="term" value="F:alpha-galactosidase activity"/>
    <property type="evidence" value="ECO:0007669"/>
    <property type="project" value="UniProtKB-EC"/>
</dbReference>
<dbReference type="InterPro" id="IPR004352">
    <property type="entry name" value="GH114_TIM-barrel"/>
</dbReference>
<accession>A0A6G1IFN2</accession>
<keyword evidence="5" id="KW-0378">Hydrolase</keyword>
<name>A0A6G1IFN2_9PLEO</name>
<gene>
    <name evidence="5" type="ORF">K458DRAFT_424227</name>
</gene>
<feature type="region of interest" description="Disordered" evidence="3">
    <location>
        <begin position="44"/>
        <end position="73"/>
    </location>
</feature>
<dbReference type="Pfam" id="PF03537">
    <property type="entry name" value="Glyco_hydro_114"/>
    <property type="match status" value="1"/>
</dbReference>
<dbReference type="Proteomes" id="UP000799291">
    <property type="component" value="Unassembled WGS sequence"/>
</dbReference>
<evidence type="ECO:0000256" key="1">
    <source>
        <dbReference type="ARBA" id="ARBA00001255"/>
    </source>
</evidence>
<protein>
    <recommendedName>
        <fullName evidence="2">alpha-galactosidase</fullName>
        <ecNumber evidence="2">3.2.1.22</ecNumber>
    </recommendedName>
</protein>
<dbReference type="PANTHER" id="PTHR35273:SF2">
    <property type="entry name" value="ALPHA-GALACTOSIDASE"/>
    <property type="match status" value="1"/>
</dbReference>
<proteinExistence type="predicted"/>
<evidence type="ECO:0000313" key="6">
    <source>
        <dbReference type="Proteomes" id="UP000799291"/>
    </source>
</evidence>
<organism evidence="5 6">
    <name type="scientific">Lentithecium fluviatile CBS 122367</name>
    <dbReference type="NCBI Taxonomy" id="1168545"/>
    <lineage>
        <taxon>Eukaryota</taxon>
        <taxon>Fungi</taxon>
        <taxon>Dikarya</taxon>
        <taxon>Ascomycota</taxon>
        <taxon>Pezizomycotina</taxon>
        <taxon>Dothideomycetes</taxon>
        <taxon>Pleosporomycetidae</taxon>
        <taxon>Pleosporales</taxon>
        <taxon>Massarineae</taxon>
        <taxon>Lentitheciaceae</taxon>
        <taxon>Lentithecium</taxon>
    </lineage>
</organism>
<dbReference type="SUPFAM" id="SSF51445">
    <property type="entry name" value="(Trans)glycosidases"/>
    <property type="match status" value="1"/>
</dbReference>
<dbReference type="PANTHER" id="PTHR35273">
    <property type="entry name" value="ALPHA-1,4 POLYGALACTOSAMINIDASE, PUTATIVE (AFU_ORTHOLOGUE AFUA_3G07890)-RELATED"/>
    <property type="match status" value="1"/>
</dbReference>
<evidence type="ECO:0000256" key="2">
    <source>
        <dbReference type="ARBA" id="ARBA00012755"/>
    </source>
</evidence>
<dbReference type="AlphaFoldDB" id="A0A6G1IFN2"/>
<dbReference type="InterPro" id="IPR013785">
    <property type="entry name" value="Aldolase_TIM"/>
</dbReference>
<dbReference type="EC" id="3.2.1.22" evidence="2"/>
<feature type="compositionally biased region" description="Low complexity" evidence="3">
    <location>
        <begin position="55"/>
        <end position="68"/>
    </location>
</feature>
<evidence type="ECO:0000256" key="3">
    <source>
        <dbReference type="SAM" id="MobiDB-lite"/>
    </source>
</evidence>
<dbReference type="EMBL" id="MU005626">
    <property type="protein sequence ID" value="KAF2677034.1"/>
    <property type="molecule type" value="Genomic_DNA"/>
</dbReference>
<sequence>MDKQPASRPWSLKRKLLLGGVAGLVILGLALGLGLGLTIGRQDDDNDNGDDSPVTTGSPLPTPTGSLPWRPSPTDTWQIVLQNNIILDSTATSVTPNASVYDIDLFDTPKETIDKLHALGKKVICYFSGGSYEEGRPDSEDFKEEDKGKELDGWPGERWLRLDSENVRGIMKKRVELAKDKGCDGVDPDNVDGYQNDNGLSLTANSSIAFMQYLSNLTSPLSLTLGLKNAGDIIPDVLPVVHFSVNEQCVEMKECSTFHAFIDAGKPVFHIEYPENAGEGENENGLKKDVVSKYCGTSGDAEGRDGFSTVLKKMDLDGWVEYCDEKVEVTAVNQTTTTATDGKRV</sequence>